<name>A0A0X3PG19_SCHSO</name>
<evidence type="ECO:0000313" key="1">
    <source>
        <dbReference type="EMBL" id="JAP46196.1"/>
    </source>
</evidence>
<gene>
    <name evidence="1" type="ORF">TR123445</name>
</gene>
<reference evidence="1" key="1">
    <citation type="submission" date="2016-01" db="EMBL/GenBank/DDBJ databases">
        <title>Reference transcriptome for the parasite Schistocephalus solidus: insights into the molecular evolution of parasitism.</title>
        <authorList>
            <person name="Hebert F.O."/>
            <person name="Grambauer S."/>
            <person name="Barber I."/>
            <person name="Landry C.R."/>
            <person name="Aubin-Horth N."/>
        </authorList>
    </citation>
    <scope>NUCLEOTIDE SEQUENCE</scope>
</reference>
<sequence length="216" mass="23835">MEAGIEPPFYDASSGAVTAKKPDTEFPVTLALCFRKALSQHGKYIRFCWHYFRRKSILSLILHTCWLHLLSLEHSTHKISIDYQSGRVLLFRSGMQLRLGSSRKIVQLGGISSRELAKREETDWNGVMSDSSAVSIQAVGGEHHAFGSETNGTATLSHQAVRTSGFVASYQTPYRGKRLSMILTGFLNKSAFLLNGSFIFSQTRLTLASSSVQSGA</sequence>
<dbReference type="EMBL" id="GEEE01017029">
    <property type="protein sequence ID" value="JAP46196.1"/>
    <property type="molecule type" value="Transcribed_RNA"/>
</dbReference>
<dbReference type="AlphaFoldDB" id="A0A0X3PG19"/>
<organism evidence="1">
    <name type="scientific">Schistocephalus solidus</name>
    <name type="common">Tapeworm</name>
    <dbReference type="NCBI Taxonomy" id="70667"/>
    <lineage>
        <taxon>Eukaryota</taxon>
        <taxon>Metazoa</taxon>
        <taxon>Spiralia</taxon>
        <taxon>Lophotrochozoa</taxon>
        <taxon>Platyhelminthes</taxon>
        <taxon>Cestoda</taxon>
        <taxon>Eucestoda</taxon>
        <taxon>Diphyllobothriidea</taxon>
        <taxon>Diphyllobothriidae</taxon>
        <taxon>Schistocephalus</taxon>
    </lineage>
</organism>
<accession>A0A0X3PG19</accession>
<protein>
    <submittedName>
        <fullName evidence="1">Uncharacterized protein</fullName>
    </submittedName>
</protein>
<proteinExistence type="predicted"/>